<proteinExistence type="predicted"/>
<feature type="non-terminal residue" evidence="1">
    <location>
        <position position="283"/>
    </location>
</feature>
<sequence>LRDRIKNWAMKRVIEDMGSLSKLRPEDFMRFRSYLSRVVRLSDVDRDRRENIPPQLLSKKRAGAVCLEALLVDHIYTNIINCPFFVLKDQQLSLQALVHQLQELSWSDFAQATRKESHLWRSKMVRLLSSPPAGNQGGQAEGRGYAERRAAICSNLTIAFYEGPAWRLMKTVDNEEGKRSLDELKSIVQYAGEMSSQLWSRKTFFRVLGLPELKNRPFSVTSKEMEAHALNLLDDEEDDNCNGMLVHVVVHSLVFGYGSSDGIDHEKPGVWVKATLWLNEETE</sequence>
<dbReference type="AlphaFoldDB" id="A0A8E2ER24"/>
<dbReference type="Proteomes" id="UP000250140">
    <property type="component" value="Unassembled WGS sequence"/>
</dbReference>
<protein>
    <submittedName>
        <fullName evidence="1">Uncharacterized protein</fullName>
    </submittedName>
</protein>
<organism evidence="1 2">
    <name type="scientific">Glonium stellatum</name>
    <dbReference type="NCBI Taxonomy" id="574774"/>
    <lineage>
        <taxon>Eukaryota</taxon>
        <taxon>Fungi</taxon>
        <taxon>Dikarya</taxon>
        <taxon>Ascomycota</taxon>
        <taxon>Pezizomycotina</taxon>
        <taxon>Dothideomycetes</taxon>
        <taxon>Pleosporomycetidae</taxon>
        <taxon>Gloniales</taxon>
        <taxon>Gloniaceae</taxon>
        <taxon>Glonium</taxon>
    </lineage>
</organism>
<accession>A0A8E2ER24</accession>
<gene>
    <name evidence="1" type="ORF">AOQ84DRAFT_303400</name>
</gene>
<evidence type="ECO:0000313" key="2">
    <source>
        <dbReference type="Proteomes" id="UP000250140"/>
    </source>
</evidence>
<dbReference type="EMBL" id="KV750801">
    <property type="protein sequence ID" value="OCL03128.1"/>
    <property type="molecule type" value="Genomic_DNA"/>
</dbReference>
<dbReference type="OrthoDB" id="5240544at2759"/>
<reference evidence="1 2" key="1">
    <citation type="journal article" date="2016" name="Nat. Commun.">
        <title>Ectomycorrhizal ecology is imprinted in the genome of the dominant symbiotic fungus Cenococcum geophilum.</title>
        <authorList>
            <consortium name="DOE Joint Genome Institute"/>
            <person name="Peter M."/>
            <person name="Kohler A."/>
            <person name="Ohm R.A."/>
            <person name="Kuo A."/>
            <person name="Krutzmann J."/>
            <person name="Morin E."/>
            <person name="Arend M."/>
            <person name="Barry K.W."/>
            <person name="Binder M."/>
            <person name="Choi C."/>
            <person name="Clum A."/>
            <person name="Copeland A."/>
            <person name="Grisel N."/>
            <person name="Haridas S."/>
            <person name="Kipfer T."/>
            <person name="LaButti K."/>
            <person name="Lindquist E."/>
            <person name="Lipzen A."/>
            <person name="Maire R."/>
            <person name="Meier B."/>
            <person name="Mihaltcheva S."/>
            <person name="Molinier V."/>
            <person name="Murat C."/>
            <person name="Poggeler S."/>
            <person name="Quandt C.A."/>
            <person name="Sperisen C."/>
            <person name="Tritt A."/>
            <person name="Tisserant E."/>
            <person name="Crous P.W."/>
            <person name="Henrissat B."/>
            <person name="Nehls U."/>
            <person name="Egli S."/>
            <person name="Spatafora J.W."/>
            <person name="Grigoriev I.V."/>
            <person name="Martin F.M."/>
        </authorList>
    </citation>
    <scope>NUCLEOTIDE SEQUENCE [LARGE SCALE GENOMIC DNA]</scope>
    <source>
        <strain evidence="1 2">CBS 207.34</strain>
    </source>
</reference>
<name>A0A8E2ER24_9PEZI</name>
<keyword evidence="2" id="KW-1185">Reference proteome</keyword>
<evidence type="ECO:0000313" key="1">
    <source>
        <dbReference type="EMBL" id="OCL03128.1"/>
    </source>
</evidence>